<gene>
    <name evidence="2" type="ORF">MCOR_34437</name>
</gene>
<accession>A0A6J8CXB1</accession>
<organism evidence="2 3">
    <name type="scientific">Mytilus coruscus</name>
    <name type="common">Sea mussel</name>
    <dbReference type="NCBI Taxonomy" id="42192"/>
    <lineage>
        <taxon>Eukaryota</taxon>
        <taxon>Metazoa</taxon>
        <taxon>Spiralia</taxon>
        <taxon>Lophotrochozoa</taxon>
        <taxon>Mollusca</taxon>
        <taxon>Bivalvia</taxon>
        <taxon>Autobranchia</taxon>
        <taxon>Pteriomorphia</taxon>
        <taxon>Mytilida</taxon>
        <taxon>Mytiloidea</taxon>
        <taxon>Mytilidae</taxon>
        <taxon>Mytilinae</taxon>
        <taxon>Mytilus</taxon>
    </lineage>
</organism>
<evidence type="ECO:0000256" key="1">
    <source>
        <dbReference type="SAM" id="MobiDB-lite"/>
    </source>
</evidence>
<feature type="compositionally biased region" description="Basic and acidic residues" evidence="1">
    <location>
        <begin position="46"/>
        <end position="59"/>
    </location>
</feature>
<keyword evidence="3" id="KW-1185">Reference proteome</keyword>
<feature type="compositionally biased region" description="Basic and acidic residues" evidence="1">
    <location>
        <begin position="69"/>
        <end position="85"/>
    </location>
</feature>
<evidence type="ECO:0000313" key="2">
    <source>
        <dbReference type="EMBL" id="CAC5400241.1"/>
    </source>
</evidence>
<feature type="region of interest" description="Disordered" evidence="1">
    <location>
        <begin position="1"/>
        <end position="88"/>
    </location>
</feature>
<reference evidence="2 3" key="1">
    <citation type="submission" date="2020-06" db="EMBL/GenBank/DDBJ databases">
        <authorList>
            <person name="Li R."/>
            <person name="Bekaert M."/>
        </authorList>
    </citation>
    <scope>NUCLEOTIDE SEQUENCE [LARGE SCALE GENOMIC DNA]</scope>
    <source>
        <strain evidence="3">wild</strain>
    </source>
</reference>
<dbReference type="Proteomes" id="UP000507470">
    <property type="component" value="Unassembled WGS sequence"/>
</dbReference>
<name>A0A6J8CXB1_MYTCO</name>
<protein>
    <submittedName>
        <fullName evidence="2">Uncharacterized protein</fullName>
    </submittedName>
</protein>
<feature type="compositionally biased region" description="Polar residues" evidence="1">
    <location>
        <begin position="1"/>
        <end position="10"/>
    </location>
</feature>
<dbReference type="EMBL" id="CACVKT020006197">
    <property type="protein sequence ID" value="CAC5400241.1"/>
    <property type="molecule type" value="Genomic_DNA"/>
</dbReference>
<evidence type="ECO:0000313" key="3">
    <source>
        <dbReference type="Proteomes" id="UP000507470"/>
    </source>
</evidence>
<sequence length="209" mass="23831">MLTAVPTNSIIPVESMANPPPTFITPIMTSSAPGALTCLPQQQADSTDRSRKGQRKPKESGISSSSDSSVEKEYTRWQENSDARNRSRSPQLPIMQIFNGRGSMTWVAFIYQFERTASRRQWENRKQVCSLVDCMVDIAWLMLSWSTLASVTVDWPINIIVEDHQINGKSPDKYTRGRRPWEYYRGRSPDRNAFKCNAYRPATPPPSQR</sequence>
<proteinExistence type="predicted"/>
<dbReference type="AlphaFoldDB" id="A0A6J8CXB1"/>
<feature type="region of interest" description="Disordered" evidence="1">
    <location>
        <begin position="185"/>
        <end position="209"/>
    </location>
</feature>